<dbReference type="Gene3D" id="2.40.100.10">
    <property type="entry name" value="Cyclophilin-like"/>
    <property type="match status" value="1"/>
</dbReference>
<keyword evidence="6" id="KW-1185">Reference proteome</keyword>
<dbReference type="InterPro" id="IPR002130">
    <property type="entry name" value="Cyclophilin-type_PPIase_dom"/>
</dbReference>
<keyword evidence="3" id="KW-0732">Signal</keyword>
<dbReference type="RefSeq" id="WP_382407892.1">
    <property type="nucleotide sequence ID" value="NZ_JBHSGU010000002.1"/>
</dbReference>
<dbReference type="PANTHER" id="PTHR43246">
    <property type="entry name" value="PEPTIDYL-PROLYL CIS-TRANS ISOMERASE CYP38, CHLOROPLASTIC"/>
    <property type="match status" value="1"/>
</dbReference>
<dbReference type="PROSITE" id="PS50072">
    <property type="entry name" value="CSA_PPIASE_2"/>
    <property type="match status" value="1"/>
</dbReference>
<dbReference type="InterPro" id="IPR029000">
    <property type="entry name" value="Cyclophilin-like_dom_sf"/>
</dbReference>
<keyword evidence="1 3" id="KW-0697">Rotamase</keyword>
<feature type="signal peptide" evidence="3">
    <location>
        <begin position="1"/>
        <end position="24"/>
    </location>
</feature>
<evidence type="ECO:0000256" key="1">
    <source>
        <dbReference type="ARBA" id="ARBA00023110"/>
    </source>
</evidence>
<dbReference type="SUPFAM" id="SSF50891">
    <property type="entry name" value="Cyclophilin-like"/>
    <property type="match status" value="1"/>
</dbReference>
<dbReference type="EMBL" id="JBHSGU010000002">
    <property type="protein sequence ID" value="MFC4700462.1"/>
    <property type="molecule type" value="Genomic_DNA"/>
</dbReference>
<dbReference type="PRINTS" id="PR00153">
    <property type="entry name" value="CSAPPISMRASE"/>
</dbReference>
<feature type="chain" id="PRO_5045008162" description="Peptidyl-prolyl cis-trans isomerase" evidence="3">
    <location>
        <begin position="25"/>
        <end position="208"/>
    </location>
</feature>
<accession>A0ABV9LVB8</accession>
<protein>
    <recommendedName>
        <fullName evidence="3">Peptidyl-prolyl cis-trans isomerase</fullName>
        <shortName evidence="3">PPIase</shortName>
        <ecNumber evidence="3">5.2.1.8</ecNumber>
    </recommendedName>
</protein>
<comment type="caution">
    <text evidence="5">The sequence shown here is derived from an EMBL/GenBank/DDBJ whole genome shotgun (WGS) entry which is preliminary data.</text>
</comment>
<sequence length="208" mass="23354">MMSKIYTIVGAVALFVLSVSMGSAQEVDPSKQAGSKIQADNYYPRVALDTSMGKIVIELNRNKAPLTVNNFLDYVQRKEYDNTLFHRIIADYIVQGGGYSPEFKQKEVKGPVLNESGNGLKNNYYSVAMARQDNPHSATRQFFFNMNDNENLDPGRSWGYTVFATVVEGTEVLDAMSQVETEYRPLIRFQDVPKEPIILKTATILPPL</sequence>
<evidence type="ECO:0000256" key="3">
    <source>
        <dbReference type="RuleBase" id="RU363019"/>
    </source>
</evidence>
<proteinExistence type="inferred from homology"/>
<dbReference type="EC" id="5.2.1.8" evidence="3"/>
<evidence type="ECO:0000313" key="5">
    <source>
        <dbReference type="EMBL" id="MFC4700462.1"/>
    </source>
</evidence>
<dbReference type="Pfam" id="PF00160">
    <property type="entry name" value="Pro_isomerase"/>
    <property type="match status" value="1"/>
</dbReference>
<comment type="function">
    <text evidence="3">PPIases accelerate the folding of proteins. It catalyzes the cis-trans isomerization of proline imidic peptide bonds in oligopeptides.</text>
</comment>
<reference evidence="6" key="1">
    <citation type="journal article" date="2019" name="Int. J. Syst. Evol. Microbiol.">
        <title>The Global Catalogue of Microorganisms (GCM) 10K type strain sequencing project: providing services to taxonomists for standard genome sequencing and annotation.</title>
        <authorList>
            <consortium name="The Broad Institute Genomics Platform"/>
            <consortium name="The Broad Institute Genome Sequencing Center for Infectious Disease"/>
            <person name="Wu L."/>
            <person name="Ma J."/>
        </authorList>
    </citation>
    <scope>NUCLEOTIDE SEQUENCE [LARGE SCALE GENOMIC DNA]</scope>
    <source>
        <strain evidence="6">KACC 12507</strain>
    </source>
</reference>
<dbReference type="GO" id="GO:0003755">
    <property type="term" value="F:peptidyl-prolyl cis-trans isomerase activity"/>
    <property type="evidence" value="ECO:0007669"/>
    <property type="project" value="UniProtKB-EC"/>
</dbReference>
<evidence type="ECO:0000313" key="6">
    <source>
        <dbReference type="Proteomes" id="UP001595897"/>
    </source>
</evidence>
<evidence type="ECO:0000259" key="4">
    <source>
        <dbReference type="PROSITE" id="PS50072"/>
    </source>
</evidence>
<keyword evidence="2 3" id="KW-0413">Isomerase</keyword>
<name>A0ABV9LVB8_9ALTE</name>
<gene>
    <name evidence="5" type="ORF">ACFO4O_09855</name>
</gene>
<dbReference type="InterPro" id="IPR044665">
    <property type="entry name" value="E_coli_cyclophilin_A-like"/>
</dbReference>
<organism evidence="5 6">
    <name type="scientific">Glaciecola siphonariae</name>
    <dbReference type="NCBI Taxonomy" id="521012"/>
    <lineage>
        <taxon>Bacteria</taxon>
        <taxon>Pseudomonadati</taxon>
        <taxon>Pseudomonadota</taxon>
        <taxon>Gammaproteobacteria</taxon>
        <taxon>Alteromonadales</taxon>
        <taxon>Alteromonadaceae</taxon>
        <taxon>Glaciecola</taxon>
    </lineage>
</organism>
<evidence type="ECO:0000256" key="2">
    <source>
        <dbReference type="ARBA" id="ARBA00023235"/>
    </source>
</evidence>
<comment type="catalytic activity">
    <reaction evidence="3">
        <text>[protein]-peptidylproline (omega=180) = [protein]-peptidylproline (omega=0)</text>
        <dbReference type="Rhea" id="RHEA:16237"/>
        <dbReference type="Rhea" id="RHEA-COMP:10747"/>
        <dbReference type="Rhea" id="RHEA-COMP:10748"/>
        <dbReference type="ChEBI" id="CHEBI:83833"/>
        <dbReference type="ChEBI" id="CHEBI:83834"/>
        <dbReference type="EC" id="5.2.1.8"/>
    </reaction>
</comment>
<comment type="similarity">
    <text evidence="3">Belongs to the cyclophilin-type PPIase family.</text>
</comment>
<dbReference type="Proteomes" id="UP001595897">
    <property type="component" value="Unassembled WGS sequence"/>
</dbReference>
<feature type="domain" description="PPIase cyclophilin-type" evidence="4">
    <location>
        <begin position="42"/>
        <end position="204"/>
    </location>
</feature>